<proteinExistence type="inferred from homology"/>
<dbReference type="Proteomes" id="UP000637002">
    <property type="component" value="Unassembled WGS sequence"/>
</dbReference>
<evidence type="ECO:0000256" key="1">
    <source>
        <dbReference type="ARBA" id="ARBA00009387"/>
    </source>
</evidence>
<organism evidence="4 5">
    <name type="scientific">Chelatococcus reniformis</name>
    <dbReference type="NCBI Taxonomy" id="1494448"/>
    <lineage>
        <taxon>Bacteria</taxon>
        <taxon>Pseudomonadati</taxon>
        <taxon>Pseudomonadota</taxon>
        <taxon>Alphaproteobacteria</taxon>
        <taxon>Hyphomicrobiales</taxon>
        <taxon>Chelatococcaceae</taxon>
        <taxon>Chelatococcus</taxon>
    </lineage>
</organism>
<feature type="domain" description="Transglycosylase SLT" evidence="3">
    <location>
        <begin position="148"/>
        <end position="199"/>
    </location>
</feature>
<name>A0A916X9T4_9HYPH</name>
<feature type="region of interest" description="Disordered" evidence="2">
    <location>
        <begin position="27"/>
        <end position="46"/>
    </location>
</feature>
<keyword evidence="5" id="KW-1185">Reference proteome</keyword>
<dbReference type="InterPro" id="IPR023346">
    <property type="entry name" value="Lysozyme-like_dom_sf"/>
</dbReference>
<feature type="compositionally biased region" description="Basic residues" evidence="2">
    <location>
        <begin position="32"/>
        <end position="46"/>
    </location>
</feature>
<reference evidence="4" key="2">
    <citation type="submission" date="2020-09" db="EMBL/GenBank/DDBJ databases">
        <authorList>
            <person name="Sun Q."/>
            <person name="Zhou Y."/>
        </authorList>
    </citation>
    <scope>NUCLEOTIDE SEQUENCE</scope>
    <source>
        <strain evidence="4">CGMCC 1.12919</strain>
    </source>
</reference>
<evidence type="ECO:0000259" key="3">
    <source>
        <dbReference type="Pfam" id="PF01464"/>
    </source>
</evidence>
<comment type="similarity">
    <text evidence="1">Belongs to the virb1 family.</text>
</comment>
<evidence type="ECO:0000313" key="5">
    <source>
        <dbReference type="Proteomes" id="UP000637002"/>
    </source>
</evidence>
<dbReference type="AlphaFoldDB" id="A0A916X9T4"/>
<dbReference type="Pfam" id="PF01464">
    <property type="entry name" value="SLT"/>
    <property type="match status" value="1"/>
</dbReference>
<accession>A0A916X9T4</accession>
<gene>
    <name evidence="4" type="ORF">GCM10010994_12760</name>
</gene>
<evidence type="ECO:0000256" key="2">
    <source>
        <dbReference type="SAM" id="MobiDB-lite"/>
    </source>
</evidence>
<dbReference type="EMBL" id="BMGG01000002">
    <property type="protein sequence ID" value="GGC55318.1"/>
    <property type="molecule type" value="Genomic_DNA"/>
</dbReference>
<protein>
    <recommendedName>
        <fullName evidence="3">Transglycosylase SLT domain-containing protein</fullName>
    </recommendedName>
</protein>
<dbReference type="RefSeq" id="WP_188608303.1">
    <property type="nucleotide sequence ID" value="NZ_BMGG01000002.1"/>
</dbReference>
<dbReference type="InterPro" id="IPR008258">
    <property type="entry name" value="Transglycosylase_SLT_dom_1"/>
</dbReference>
<dbReference type="Gene3D" id="1.10.530.10">
    <property type="match status" value="1"/>
</dbReference>
<sequence>MTWKKSDAALAAIARDDDDIIWLEANKGKPTNSRHKRERRRGRRHPSLKLLTLTMVSIGLAAGVGSSAPSTSAAAHDSYDDAAPGHHKVELASIIRLSLPPSVQAMLPLPTTVVDQPLLALRSPPDPSETLRFGSVAVRRDVVETVWRAGSRTEVDPVYLMALADKESSFSAHAKAPTSSAEGMFQFIDKTWLRAVKEFGPIHGLGEEAAKIEVLDDKIKVEPAERERILAIRRDPYLSAVMAAELLKRDRADVSTRIGRDLSKPEYYLCHFLGFEQAARFMQLLNDSPEDNAAKAFPSAARANTNLFYTREKKRKLRGKTIAEVYQKLIDMMDRRIDRYASMTDLVTR</sequence>
<reference evidence="4" key="1">
    <citation type="journal article" date="2014" name="Int. J. Syst. Evol. Microbiol.">
        <title>Complete genome sequence of Corynebacterium casei LMG S-19264T (=DSM 44701T), isolated from a smear-ripened cheese.</title>
        <authorList>
            <consortium name="US DOE Joint Genome Institute (JGI-PGF)"/>
            <person name="Walter F."/>
            <person name="Albersmeier A."/>
            <person name="Kalinowski J."/>
            <person name="Ruckert C."/>
        </authorList>
    </citation>
    <scope>NUCLEOTIDE SEQUENCE</scope>
    <source>
        <strain evidence="4">CGMCC 1.12919</strain>
    </source>
</reference>
<dbReference type="SUPFAM" id="SSF53955">
    <property type="entry name" value="Lysozyme-like"/>
    <property type="match status" value="1"/>
</dbReference>
<comment type="caution">
    <text evidence="4">The sequence shown here is derived from an EMBL/GenBank/DDBJ whole genome shotgun (WGS) entry which is preliminary data.</text>
</comment>
<evidence type="ECO:0000313" key="4">
    <source>
        <dbReference type="EMBL" id="GGC55318.1"/>
    </source>
</evidence>